<dbReference type="Pfam" id="PF06305">
    <property type="entry name" value="LapA_dom"/>
    <property type="match status" value="1"/>
</dbReference>
<evidence type="ECO:0000313" key="8">
    <source>
        <dbReference type="Proteomes" id="UP001139293"/>
    </source>
</evidence>
<evidence type="ECO:0000256" key="5">
    <source>
        <dbReference type="HAMAP-Rule" id="MF_01948"/>
    </source>
</evidence>
<evidence type="ECO:0000259" key="6">
    <source>
        <dbReference type="Pfam" id="PF06305"/>
    </source>
</evidence>
<dbReference type="AlphaFoldDB" id="A0A9X2CG98"/>
<dbReference type="EMBL" id="JAKILB010000001">
    <property type="protein sequence ID" value="MCL1137254.1"/>
    <property type="molecule type" value="Genomic_DNA"/>
</dbReference>
<evidence type="ECO:0000256" key="2">
    <source>
        <dbReference type="ARBA" id="ARBA00022692"/>
    </source>
</evidence>
<feature type="transmembrane region" description="Helical" evidence="5">
    <location>
        <begin position="45"/>
        <end position="67"/>
    </location>
</feature>
<keyword evidence="1 5" id="KW-1003">Cell membrane</keyword>
<feature type="domain" description="Lipopolysaccharide assembly protein A" evidence="6">
    <location>
        <begin position="24"/>
        <end position="85"/>
    </location>
</feature>
<keyword evidence="3 5" id="KW-1133">Transmembrane helix</keyword>
<evidence type="ECO:0000256" key="1">
    <source>
        <dbReference type="ARBA" id="ARBA00022475"/>
    </source>
</evidence>
<accession>A0A9X2CG98</accession>
<keyword evidence="2 5" id="KW-0812">Transmembrane</keyword>
<keyword evidence="5" id="KW-0997">Cell inner membrane</keyword>
<gene>
    <name evidence="5" type="primary">lapA</name>
    <name evidence="7" type="ORF">L2740_01565</name>
</gene>
<evidence type="ECO:0000256" key="3">
    <source>
        <dbReference type="ARBA" id="ARBA00022989"/>
    </source>
</evidence>
<evidence type="ECO:0000256" key="4">
    <source>
        <dbReference type="ARBA" id="ARBA00023136"/>
    </source>
</evidence>
<dbReference type="GO" id="GO:0005886">
    <property type="term" value="C:plasma membrane"/>
    <property type="evidence" value="ECO:0007669"/>
    <property type="project" value="UniProtKB-SubCell"/>
</dbReference>
<dbReference type="RefSeq" id="WP_248948208.1">
    <property type="nucleotide sequence ID" value="NZ_JAKILB010000001.1"/>
</dbReference>
<comment type="caution">
    <text evidence="7">The sequence shown here is derived from an EMBL/GenBank/DDBJ whole genome shotgun (WGS) entry which is preliminary data.</text>
</comment>
<comment type="function">
    <text evidence="5">Involved in the assembly of lipopolysaccharide (LPS).</text>
</comment>
<protein>
    <recommendedName>
        <fullName evidence="5">Probable lipopolysaccharide assembly protein A</fullName>
    </recommendedName>
</protein>
<evidence type="ECO:0000313" key="7">
    <source>
        <dbReference type="EMBL" id="MCL1137254.1"/>
    </source>
</evidence>
<keyword evidence="8" id="KW-1185">Reference proteome</keyword>
<dbReference type="HAMAP" id="MF_01948">
    <property type="entry name" value="LPS_assembly_LapA"/>
    <property type="match status" value="1"/>
</dbReference>
<keyword evidence="4 5" id="KW-0472">Membrane</keyword>
<dbReference type="Proteomes" id="UP001139293">
    <property type="component" value="Unassembled WGS sequence"/>
</dbReference>
<sequence length="110" mass="12209">MKSFIIAFFVAAFFILALIFGARNEQVVTISYFVAQGEFRLPVVLATVFLGGFLVSWIFAMYHIAGLKLALRRTKKKLALAEAKLDDTAVTDESTKALMTKQSNDKEVDA</sequence>
<dbReference type="InterPro" id="IPR032906">
    <property type="entry name" value="LapA"/>
</dbReference>
<comment type="caution">
    <text evidence="5">Lacks conserved residue(s) required for the propagation of feature annotation.</text>
</comment>
<dbReference type="GO" id="GO:0008653">
    <property type="term" value="P:lipopolysaccharide metabolic process"/>
    <property type="evidence" value="ECO:0007669"/>
    <property type="project" value="InterPro"/>
</dbReference>
<organism evidence="7 8">
    <name type="scientific">Shewanella pneumatophori</name>
    <dbReference type="NCBI Taxonomy" id="314092"/>
    <lineage>
        <taxon>Bacteria</taxon>
        <taxon>Pseudomonadati</taxon>
        <taxon>Pseudomonadota</taxon>
        <taxon>Gammaproteobacteria</taxon>
        <taxon>Alteromonadales</taxon>
        <taxon>Shewanellaceae</taxon>
        <taxon>Shewanella</taxon>
    </lineage>
</organism>
<comment type="subcellular location">
    <subcellularLocation>
        <location evidence="5">Cell inner membrane</location>
        <topology evidence="5">Single-pass membrane protein</topology>
    </subcellularLocation>
</comment>
<dbReference type="InterPro" id="IPR010445">
    <property type="entry name" value="LapA_dom"/>
</dbReference>
<reference evidence="7" key="1">
    <citation type="submission" date="2022-01" db="EMBL/GenBank/DDBJ databases">
        <title>Whole genome-based taxonomy of the Shewanellaceae.</title>
        <authorList>
            <person name="Martin-Rodriguez A.J."/>
        </authorList>
    </citation>
    <scope>NUCLEOTIDE SEQUENCE</scope>
    <source>
        <strain evidence="7">KCTC 23973</strain>
    </source>
</reference>
<comment type="similarity">
    <text evidence="5">Belongs to the LapA family.</text>
</comment>
<proteinExistence type="inferred from homology"/>
<name>A0A9X2CG98_9GAMM</name>